<evidence type="ECO:0008006" key="4">
    <source>
        <dbReference type="Google" id="ProtNLM"/>
    </source>
</evidence>
<dbReference type="GO" id="GO:0005829">
    <property type="term" value="C:cytosol"/>
    <property type="evidence" value="ECO:0007669"/>
    <property type="project" value="TreeGrafter"/>
</dbReference>
<evidence type="ECO:0000256" key="1">
    <source>
        <dbReference type="ARBA" id="ARBA00022723"/>
    </source>
</evidence>
<evidence type="ECO:0000313" key="3">
    <source>
        <dbReference type="Proteomes" id="UP000639772"/>
    </source>
</evidence>
<evidence type="ECO:0000313" key="2">
    <source>
        <dbReference type="EMBL" id="KAG0475672.1"/>
    </source>
</evidence>
<dbReference type="OrthoDB" id="952271at2759"/>
<name>A0A835UVM1_VANPL</name>
<sequence length="122" mass="13475">MEASNGESEIFKPRNDKREYRRIVLPNSLEALIISDPETDKSAASMDVSVGYFSDPEGVEGLAHFLGRHFGLAFGMNKMNVLCVVDGCLLGYLVVPSYQSAQEGMVELGRGRRGWLGWSCSR</sequence>
<dbReference type="InterPro" id="IPR011249">
    <property type="entry name" value="Metalloenz_LuxS/M16"/>
</dbReference>
<dbReference type="GO" id="GO:0005739">
    <property type="term" value="C:mitochondrion"/>
    <property type="evidence" value="ECO:0007669"/>
    <property type="project" value="TreeGrafter"/>
</dbReference>
<dbReference type="Proteomes" id="UP000639772">
    <property type="component" value="Chromosome 7"/>
</dbReference>
<comment type="caution">
    <text evidence="2">The sequence shown here is derived from an EMBL/GenBank/DDBJ whole genome shotgun (WGS) entry which is preliminary data.</text>
</comment>
<dbReference type="GO" id="GO:0051603">
    <property type="term" value="P:proteolysis involved in protein catabolic process"/>
    <property type="evidence" value="ECO:0007669"/>
    <property type="project" value="TreeGrafter"/>
</dbReference>
<organism evidence="2 3">
    <name type="scientific">Vanilla planifolia</name>
    <name type="common">Vanilla</name>
    <dbReference type="NCBI Taxonomy" id="51239"/>
    <lineage>
        <taxon>Eukaryota</taxon>
        <taxon>Viridiplantae</taxon>
        <taxon>Streptophyta</taxon>
        <taxon>Embryophyta</taxon>
        <taxon>Tracheophyta</taxon>
        <taxon>Spermatophyta</taxon>
        <taxon>Magnoliopsida</taxon>
        <taxon>Liliopsida</taxon>
        <taxon>Asparagales</taxon>
        <taxon>Orchidaceae</taxon>
        <taxon>Vanilloideae</taxon>
        <taxon>Vanilleae</taxon>
        <taxon>Vanilla</taxon>
    </lineage>
</organism>
<protein>
    <recommendedName>
        <fullName evidence="4">Peptidase M16 N-terminal domain-containing protein</fullName>
    </recommendedName>
</protein>
<reference evidence="2 3" key="1">
    <citation type="journal article" date="2020" name="Nat. Food">
        <title>A phased Vanilla planifolia genome enables genetic improvement of flavour and production.</title>
        <authorList>
            <person name="Hasing T."/>
            <person name="Tang H."/>
            <person name="Brym M."/>
            <person name="Khazi F."/>
            <person name="Huang T."/>
            <person name="Chambers A.H."/>
        </authorList>
    </citation>
    <scope>NUCLEOTIDE SEQUENCE [LARGE SCALE GENOMIC DNA]</scope>
    <source>
        <tissue evidence="2">Leaf</tissue>
    </source>
</reference>
<dbReference type="EMBL" id="JADCNM010000007">
    <property type="protein sequence ID" value="KAG0475672.1"/>
    <property type="molecule type" value="Genomic_DNA"/>
</dbReference>
<dbReference type="GO" id="GO:0046872">
    <property type="term" value="F:metal ion binding"/>
    <property type="evidence" value="ECO:0007669"/>
    <property type="project" value="UniProtKB-KW"/>
</dbReference>
<dbReference type="AlphaFoldDB" id="A0A835UVM1"/>
<dbReference type="PANTHER" id="PTHR43690:SF18">
    <property type="entry name" value="INSULIN-DEGRADING ENZYME-RELATED"/>
    <property type="match status" value="1"/>
</dbReference>
<gene>
    <name evidence="2" type="ORF">HPP92_015358</name>
</gene>
<proteinExistence type="predicted"/>
<dbReference type="GO" id="GO:0004222">
    <property type="term" value="F:metalloendopeptidase activity"/>
    <property type="evidence" value="ECO:0007669"/>
    <property type="project" value="TreeGrafter"/>
</dbReference>
<dbReference type="PANTHER" id="PTHR43690">
    <property type="entry name" value="NARDILYSIN"/>
    <property type="match status" value="1"/>
</dbReference>
<dbReference type="InterPro" id="IPR050626">
    <property type="entry name" value="Peptidase_M16"/>
</dbReference>
<keyword evidence="1" id="KW-0479">Metal-binding</keyword>
<dbReference type="Gene3D" id="3.30.830.10">
    <property type="entry name" value="Metalloenzyme, LuxS/M16 peptidase-like"/>
    <property type="match status" value="1"/>
</dbReference>
<dbReference type="GO" id="GO:0043171">
    <property type="term" value="P:peptide catabolic process"/>
    <property type="evidence" value="ECO:0007669"/>
    <property type="project" value="TreeGrafter"/>
</dbReference>
<dbReference type="SUPFAM" id="SSF63411">
    <property type="entry name" value="LuxS/MPP-like metallohydrolase"/>
    <property type="match status" value="1"/>
</dbReference>
<accession>A0A835UVM1</accession>